<keyword evidence="2" id="KW-1185">Reference proteome</keyword>
<dbReference type="Proteomes" id="UP000886501">
    <property type="component" value="Unassembled WGS sequence"/>
</dbReference>
<evidence type="ECO:0000313" key="1">
    <source>
        <dbReference type="EMBL" id="KAF9651799.1"/>
    </source>
</evidence>
<dbReference type="EMBL" id="MU117973">
    <property type="protein sequence ID" value="KAF9651799.1"/>
    <property type="molecule type" value="Genomic_DNA"/>
</dbReference>
<organism evidence="1 2">
    <name type="scientific">Thelephora ganbajun</name>
    <name type="common">Ganba fungus</name>
    <dbReference type="NCBI Taxonomy" id="370292"/>
    <lineage>
        <taxon>Eukaryota</taxon>
        <taxon>Fungi</taxon>
        <taxon>Dikarya</taxon>
        <taxon>Basidiomycota</taxon>
        <taxon>Agaricomycotina</taxon>
        <taxon>Agaricomycetes</taxon>
        <taxon>Thelephorales</taxon>
        <taxon>Thelephoraceae</taxon>
        <taxon>Thelephora</taxon>
    </lineage>
</organism>
<comment type="caution">
    <text evidence="1">The sequence shown here is derived from an EMBL/GenBank/DDBJ whole genome shotgun (WGS) entry which is preliminary data.</text>
</comment>
<accession>A0ACB6ZQE7</accession>
<protein>
    <submittedName>
        <fullName evidence="1">Uncharacterized protein</fullName>
    </submittedName>
</protein>
<proteinExistence type="predicted"/>
<reference evidence="1" key="1">
    <citation type="submission" date="2019-10" db="EMBL/GenBank/DDBJ databases">
        <authorList>
            <consortium name="DOE Joint Genome Institute"/>
            <person name="Kuo A."/>
            <person name="Miyauchi S."/>
            <person name="Kiss E."/>
            <person name="Drula E."/>
            <person name="Kohler A."/>
            <person name="Sanchez-Garcia M."/>
            <person name="Andreopoulos B."/>
            <person name="Barry K.W."/>
            <person name="Bonito G."/>
            <person name="Buee M."/>
            <person name="Carver A."/>
            <person name="Chen C."/>
            <person name="Cichocki N."/>
            <person name="Clum A."/>
            <person name="Culley D."/>
            <person name="Crous P.W."/>
            <person name="Fauchery L."/>
            <person name="Girlanda M."/>
            <person name="Hayes R."/>
            <person name="Keri Z."/>
            <person name="Labutti K."/>
            <person name="Lipzen A."/>
            <person name="Lombard V."/>
            <person name="Magnuson J."/>
            <person name="Maillard F."/>
            <person name="Morin E."/>
            <person name="Murat C."/>
            <person name="Nolan M."/>
            <person name="Ohm R."/>
            <person name="Pangilinan J."/>
            <person name="Pereira M."/>
            <person name="Perotto S."/>
            <person name="Peter M."/>
            <person name="Riley R."/>
            <person name="Sitrit Y."/>
            <person name="Stielow B."/>
            <person name="Szollosi G."/>
            <person name="Zifcakova L."/>
            <person name="Stursova M."/>
            <person name="Spatafora J.W."/>
            <person name="Tedersoo L."/>
            <person name="Vaario L.-M."/>
            <person name="Yamada A."/>
            <person name="Yan M."/>
            <person name="Wang P."/>
            <person name="Xu J."/>
            <person name="Bruns T."/>
            <person name="Baldrian P."/>
            <person name="Vilgalys R."/>
            <person name="Henrissat B."/>
            <person name="Grigoriev I.V."/>
            <person name="Hibbett D."/>
            <person name="Nagy L.G."/>
            <person name="Martin F.M."/>
        </authorList>
    </citation>
    <scope>NUCLEOTIDE SEQUENCE</scope>
    <source>
        <strain evidence="1">P2</strain>
    </source>
</reference>
<gene>
    <name evidence="1" type="ORF">BDM02DRAFT_3110266</name>
</gene>
<sequence length="123" mass="14458">MIYQRLVPIDWLKKADFALHQYFIRFEELYYQRKIDRLQCAHQCLHPLTHLASKTLCCVPFSGCAHWCMESVVGSFGREVCSHGNTFVNIVNHGVLRAQINRIKRWMRSSSGHRLNKTPRIRS</sequence>
<name>A0ACB6ZQE7_THEGA</name>
<evidence type="ECO:0000313" key="2">
    <source>
        <dbReference type="Proteomes" id="UP000886501"/>
    </source>
</evidence>
<reference evidence="1" key="2">
    <citation type="journal article" date="2020" name="Nat. Commun.">
        <title>Large-scale genome sequencing of mycorrhizal fungi provides insights into the early evolution of symbiotic traits.</title>
        <authorList>
            <person name="Miyauchi S."/>
            <person name="Kiss E."/>
            <person name="Kuo A."/>
            <person name="Drula E."/>
            <person name="Kohler A."/>
            <person name="Sanchez-Garcia M."/>
            <person name="Morin E."/>
            <person name="Andreopoulos B."/>
            <person name="Barry K.W."/>
            <person name="Bonito G."/>
            <person name="Buee M."/>
            <person name="Carver A."/>
            <person name="Chen C."/>
            <person name="Cichocki N."/>
            <person name="Clum A."/>
            <person name="Culley D."/>
            <person name="Crous P.W."/>
            <person name="Fauchery L."/>
            <person name="Girlanda M."/>
            <person name="Hayes R.D."/>
            <person name="Keri Z."/>
            <person name="LaButti K."/>
            <person name="Lipzen A."/>
            <person name="Lombard V."/>
            <person name="Magnuson J."/>
            <person name="Maillard F."/>
            <person name="Murat C."/>
            <person name="Nolan M."/>
            <person name="Ohm R.A."/>
            <person name="Pangilinan J."/>
            <person name="Pereira M.F."/>
            <person name="Perotto S."/>
            <person name="Peter M."/>
            <person name="Pfister S."/>
            <person name="Riley R."/>
            <person name="Sitrit Y."/>
            <person name="Stielow J.B."/>
            <person name="Szollosi G."/>
            <person name="Zifcakova L."/>
            <person name="Stursova M."/>
            <person name="Spatafora J.W."/>
            <person name="Tedersoo L."/>
            <person name="Vaario L.M."/>
            <person name="Yamada A."/>
            <person name="Yan M."/>
            <person name="Wang P."/>
            <person name="Xu J."/>
            <person name="Bruns T."/>
            <person name="Baldrian P."/>
            <person name="Vilgalys R."/>
            <person name="Dunand C."/>
            <person name="Henrissat B."/>
            <person name="Grigoriev I.V."/>
            <person name="Hibbett D."/>
            <person name="Nagy L.G."/>
            <person name="Martin F.M."/>
        </authorList>
    </citation>
    <scope>NUCLEOTIDE SEQUENCE</scope>
    <source>
        <strain evidence="1">P2</strain>
    </source>
</reference>